<organism evidence="3">
    <name type="scientific">Fagus sylvatica</name>
    <name type="common">Beechnut</name>
    <dbReference type="NCBI Taxonomy" id="28930"/>
    <lineage>
        <taxon>Eukaryota</taxon>
        <taxon>Viridiplantae</taxon>
        <taxon>Streptophyta</taxon>
        <taxon>Embryophyta</taxon>
        <taxon>Tracheophyta</taxon>
        <taxon>Spermatophyta</taxon>
        <taxon>Magnoliopsida</taxon>
        <taxon>eudicotyledons</taxon>
        <taxon>Gunneridae</taxon>
        <taxon>Pentapetalae</taxon>
        <taxon>rosids</taxon>
        <taxon>fabids</taxon>
        <taxon>Fagales</taxon>
        <taxon>Fagaceae</taxon>
        <taxon>Fagus</taxon>
    </lineage>
</organism>
<keyword evidence="1" id="KW-0175">Coiled coil</keyword>
<name>A0A2N9I3Y3_FAGSY</name>
<sequence>MASIDVNTPAGNTEVQPRIRHHCIVSKLRDVNKSLSEECKSQLQTTPFGWLLNLHCNIEASGRMLEVMVASWNVNERAFQVGDRLIPFTLYDIALILGLPVRGEPIDCNQSHSGGSLVEKLLKKHLKITFPERTKLVTLLTKPSIKVPDRIWACEHLGIGQKNAEINQPFPRFLAWTHQRMFAKKATEAFSNSANVSAVRACSDAMGARVQSVVQAAMETLQETHGSSHTAVLGNDGAGPSNTTQTPSNQWQLQLQAEITKREAVEHHLKRVEDELNHVKEQNHLPPSQNVEQNQPPVQTQLPIQTPIVDLPSSPSKVYKRGKPAKKKAKAAMVDLASSPSKRDNEGEAAAAVVDLASSPSKRDNEGEAAAAVVDLVSSPSKGPTTVRNTRAKIRAQKNLMRVPPQSEPMNVEWVDAHFLYQPTADDEAVLADFRKKWGGATRRATRRRPNEVDSNEVAILTETYEITGREVSSLLGDQAQDDGSRWISTAVVDTFKDVLMEKLKESGHPPPYINFIISVHGGTMILGSAQSTSGQRGKRTRKGKQPVQDDQPRPESGFRPSWVRALPENCNRRKALEQICIEKLGHKDVHTWLLEYKDDIPNQDKYA</sequence>
<evidence type="ECO:0000256" key="2">
    <source>
        <dbReference type="SAM" id="MobiDB-lite"/>
    </source>
</evidence>
<reference evidence="3" key="1">
    <citation type="submission" date="2018-02" db="EMBL/GenBank/DDBJ databases">
        <authorList>
            <person name="Cohen D.B."/>
            <person name="Kent A.D."/>
        </authorList>
    </citation>
    <scope>NUCLEOTIDE SEQUENCE</scope>
</reference>
<protein>
    <recommendedName>
        <fullName evidence="4">Aminotransferase-like plant mobile domain-containing protein</fullName>
    </recommendedName>
</protein>
<dbReference type="EMBL" id="OIVN01005082">
    <property type="protein sequence ID" value="SPD20766.1"/>
    <property type="molecule type" value="Genomic_DNA"/>
</dbReference>
<evidence type="ECO:0008006" key="4">
    <source>
        <dbReference type="Google" id="ProtNLM"/>
    </source>
</evidence>
<evidence type="ECO:0000256" key="1">
    <source>
        <dbReference type="SAM" id="Coils"/>
    </source>
</evidence>
<feature type="region of interest" description="Disordered" evidence="2">
    <location>
        <begin position="528"/>
        <end position="562"/>
    </location>
</feature>
<feature type="region of interest" description="Disordered" evidence="2">
    <location>
        <begin position="307"/>
        <end position="326"/>
    </location>
</feature>
<accession>A0A2N9I3Y3</accession>
<evidence type="ECO:0000313" key="3">
    <source>
        <dbReference type="EMBL" id="SPD20766.1"/>
    </source>
</evidence>
<feature type="region of interest" description="Disordered" evidence="2">
    <location>
        <begin position="226"/>
        <end position="247"/>
    </location>
</feature>
<dbReference type="AlphaFoldDB" id="A0A2N9I3Y3"/>
<proteinExistence type="predicted"/>
<feature type="coiled-coil region" evidence="1">
    <location>
        <begin position="255"/>
        <end position="282"/>
    </location>
</feature>
<gene>
    <name evidence="3" type="ORF">FSB_LOCUS48648</name>
</gene>